<evidence type="ECO:0000313" key="1">
    <source>
        <dbReference type="EMBL" id="MDQ0995532.1"/>
    </source>
</evidence>
<comment type="caution">
    <text evidence="1">The sequence shown here is derived from an EMBL/GenBank/DDBJ whole genome shotgun (WGS) entry which is preliminary data.</text>
</comment>
<proteinExistence type="predicted"/>
<protein>
    <recommendedName>
        <fullName evidence="3">Site-specific DNA-methyltransferase (adenine-specific)</fullName>
    </recommendedName>
</protein>
<dbReference type="Proteomes" id="UP001237780">
    <property type="component" value="Unassembled WGS sequence"/>
</dbReference>
<reference evidence="1 2" key="1">
    <citation type="submission" date="2023-07" db="EMBL/GenBank/DDBJ databases">
        <title>Comparative genomics of wheat-associated soil bacteria to identify genetic determinants of phenazine resistance.</title>
        <authorList>
            <person name="Mouncey N."/>
        </authorList>
    </citation>
    <scope>NUCLEOTIDE SEQUENCE [LARGE SCALE GENOMIC DNA]</scope>
    <source>
        <strain evidence="1 2">W4I11</strain>
    </source>
</reference>
<evidence type="ECO:0008006" key="3">
    <source>
        <dbReference type="Google" id="ProtNLM"/>
    </source>
</evidence>
<keyword evidence="2" id="KW-1185">Reference proteome</keyword>
<sequence>MFRSNYRVNFMQILAFKCMREGSLDTGTDYTRNLLLPVTFMKTQSEHGIRKCLSVTDDYQND</sequence>
<dbReference type="EMBL" id="JAUSZT010000002">
    <property type="protein sequence ID" value="MDQ0995532.1"/>
    <property type="molecule type" value="Genomic_DNA"/>
</dbReference>
<gene>
    <name evidence="1" type="ORF">QFZ34_000709</name>
</gene>
<evidence type="ECO:0000313" key="2">
    <source>
        <dbReference type="Proteomes" id="UP001237780"/>
    </source>
</evidence>
<name>A0ABU0S459_9HYPH</name>
<organism evidence="1 2">
    <name type="scientific">Phyllobacterium ifriqiyense</name>
    <dbReference type="NCBI Taxonomy" id="314238"/>
    <lineage>
        <taxon>Bacteria</taxon>
        <taxon>Pseudomonadati</taxon>
        <taxon>Pseudomonadota</taxon>
        <taxon>Alphaproteobacteria</taxon>
        <taxon>Hyphomicrobiales</taxon>
        <taxon>Phyllobacteriaceae</taxon>
        <taxon>Phyllobacterium</taxon>
    </lineage>
</organism>
<accession>A0ABU0S459</accession>